<organism evidence="1 2">
    <name type="scientific">Allacma fusca</name>
    <dbReference type="NCBI Taxonomy" id="39272"/>
    <lineage>
        <taxon>Eukaryota</taxon>
        <taxon>Metazoa</taxon>
        <taxon>Ecdysozoa</taxon>
        <taxon>Arthropoda</taxon>
        <taxon>Hexapoda</taxon>
        <taxon>Collembola</taxon>
        <taxon>Symphypleona</taxon>
        <taxon>Sminthuridae</taxon>
        <taxon>Allacma</taxon>
    </lineage>
</organism>
<keyword evidence="2" id="KW-1185">Reference proteome</keyword>
<evidence type="ECO:0000313" key="1">
    <source>
        <dbReference type="EMBL" id="CAG7730310.1"/>
    </source>
</evidence>
<dbReference type="AlphaFoldDB" id="A0A8J2P386"/>
<sequence>MICYVSMNFYSLYNFKQGRPCTRS</sequence>
<reference evidence="1" key="1">
    <citation type="submission" date="2021-06" db="EMBL/GenBank/DDBJ databases">
        <authorList>
            <person name="Hodson N. C."/>
            <person name="Mongue J. A."/>
            <person name="Jaron S. K."/>
        </authorList>
    </citation>
    <scope>NUCLEOTIDE SEQUENCE</scope>
</reference>
<comment type="caution">
    <text evidence="1">The sequence shown here is derived from an EMBL/GenBank/DDBJ whole genome shotgun (WGS) entry which is preliminary data.</text>
</comment>
<dbReference type="EMBL" id="CAJVCH010192333">
    <property type="protein sequence ID" value="CAG7730310.1"/>
    <property type="molecule type" value="Genomic_DNA"/>
</dbReference>
<feature type="non-terminal residue" evidence="1">
    <location>
        <position position="24"/>
    </location>
</feature>
<name>A0A8J2P386_9HEXA</name>
<dbReference type="Proteomes" id="UP000708208">
    <property type="component" value="Unassembled WGS sequence"/>
</dbReference>
<accession>A0A8J2P386</accession>
<proteinExistence type="predicted"/>
<protein>
    <submittedName>
        <fullName evidence="1">Uncharacterized protein</fullName>
    </submittedName>
</protein>
<evidence type="ECO:0000313" key="2">
    <source>
        <dbReference type="Proteomes" id="UP000708208"/>
    </source>
</evidence>
<gene>
    <name evidence="1" type="ORF">AFUS01_LOCUS18964</name>
</gene>